<evidence type="ECO:0000256" key="1">
    <source>
        <dbReference type="SAM" id="MobiDB-lite"/>
    </source>
</evidence>
<evidence type="ECO:0000313" key="3">
    <source>
        <dbReference type="Proteomes" id="UP001604277"/>
    </source>
</evidence>
<dbReference type="EMBL" id="JBFOLJ010000001">
    <property type="protein sequence ID" value="KAL2559591.1"/>
    <property type="molecule type" value="Genomic_DNA"/>
</dbReference>
<evidence type="ECO:0000313" key="2">
    <source>
        <dbReference type="EMBL" id="KAL2559591.1"/>
    </source>
</evidence>
<accession>A0ABD1XC94</accession>
<keyword evidence="3" id="KW-1185">Reference proteome</keyword>
<gene>
    <name evidence="2" type="ORF">Fot_04330</name>
</gene>
<sequence length="101" mass="10822">MSGFYFSSVPKLKIRRGGVVDNIFPLPPVPYAASVPGVAVPQAPETMVSSSSFIPLAPEVTLGVLSILFPMDDQARGRQPPVARRRRPCPGRGSRMLGIFG</sequence>
<proteinExistence type="predicted"/>
<reference evidence="3" key="1">
    <citation type="submission" date="2024-07" db="EMBL/GenBank/DDBJ databases">
        <title>Two chromosome-level genome assemblies of Korean endemic species Abeliophyllum distichum and Forsythia ovata (Oleaceae).</title>
        <authorList>
            <person name="Jang H."/>
        </authorList>
    </citation>
    <scope>NUCLEOTIDE SEQUENCE [LARGE SCALE GENOMIC DNA]</scope>
</reference>
<name>A0ABD1XC94_9LAMI</name>
<protein>
    <submittedName>
        <fullName evidence="2">Uncharacterized protein</fullName>
    </submittedName>
</protein>
<dbReference type="Proteomes" id="UP001604277">
    <property type="component" value="Unassembled WGS sequence"/>
</dbReference>
<dbReference type="AlphaFoldDB" id="A0ABD1XC94"/>
<organism evidence="2 3">
    <name type="scientific">Forsythia ovata</name>
    <dbReference type="NCBI Taxonomy" id="205694"/>
    <lineage>
        <taxon>Eukaryota</taxon>
        <taxon>Viridiplantae</taxon>
        <taxon>Streptophyta</taxon>
        <taxon>Embryophyta</taxon>
        <taxon>Tracheophyta</taxon>
        <taxon>Spermatophyta</taxon>
        <taxon>Magnoliopsida</taxon>
        <taxon>eudicotyledons</taxon>
        <taxon>Gunneridae</taxon>
        <taxon>Pentapetalae</taxon>
        <taxon>asterids</taxon>
        <taxon>lamiids</taxon>
        <taxon>Lamiales</taxon>
        <taxon>Oleaceae</taxon>
        <taxon>Forsythieae</taxon>
        <taxon>Forsythia</taxon>
    </lineage>
</organism>
<feature type="region of interest" description="Disordered" evidence="1">
    <location>
        <begin position="75"/>
        <end position="101"/>
    </location>
</feature>
<comment type="caution">
    <text evidence="2">The sequence shown here is derived from an EMBL/GenBank/DDBJ whole genome shotgun (WGS) entry which is preliminary data.</text>
</comment>